<accession>A0A2H0WX24</accession>
<evidence type="ECO:0000256" key="4">
    <source>
        <dbReference type="ARBA" id="ARBA00022989"/>
    </source>
</evidence>
<organism evidence="7 8">
    <name type="scientific">Candidatus Nealsonbacteria bacterium CG09_land_8_20_14_0_10_42_14</name>
    <dbReference type="NCBI Taxonomy" id="1974707"/>
    <lineage>
        <taxon>Bacteria</taxon>
        <taxon>Candidatus Nealsoniibacteriota</taxon>
    </lineage>
</organism>
<comment type="caution">
    <text evidence="7">The sequence shown here is derived from an EMBL/GenBank/DDBJ whole genome shotgun (WGS) entry which is preliminary data.</text>
</comment>
<dbReference type="InterPro" id="IPR005496">
    <property type="entry name" value="Integral_membrane_TerC"/>
</dbReference>
<keyword evidence="4 6" id="KW-1133">Transmembrane helix</keyword>
<proteinExistence type="inferred from homology"/>
<dbReference type="EMBL" id="PEZD01000040">
    <property type="protein sequence ID" value="PIS17224.1"/>
    <property type="molecule type" value="Genomic_DNA"/>
</dbReference>
<keyword evidence="3 6" id="KW-0812">Transmembrane</keyword>
<dbReference type="Proteomes" id="UP000229675">
    <property type="component" value="Unassembled WGS sequence"/>
</dbReference>
<dbReference type="AlphaFoldDB" id="A0A2H0WX24"/>
<evidence type="ECO:0000256" key="6">
    <source>
        <dbReference type="SAM" id="Phobius"/>
    </source>
</evidence>
<feature type="transmembrane region" description="Helical" evidence="6">
    <location>
        <begin position="66"/>
        <end position="83"/>
    </location>
</feature>
<feature type="transmembrane region" description="Helical" evidence="6">
    <location>
        <begin position="103"/>
        <end position="123"/>
    </location>
</feature>
<dbReference type="PANTHER" id="PTHR30238">
    <property type="entry name" value="MEMBRANE BOUND PREDICTED REDOX MODULATOR"/>
    <property type="match status" value="1"/>
</dbReference>
<comment type="subcellular location">
    <subcellularLocation>
        <location evidence="1">Membrane</location>
        <topology evidence="1">Multi-pass membrane protein</topology>
    </subcellularLocation>
</comment>
<reference evidence="8" key="1">
    <citation type="submission" date="2017-09" db="EMBL/GenBank/DDBJ databases">
        <title>Depth-based differentiation of microbial function through sediment-hosted aquifers and enrichment of novel symbionts in the deep terrestrial subsurface.</title>
        <authorList>
            <person name="Probst A.J."/>
            <person name="Ladd B."/>
            <person name="Jarett J.K."/>
            <person name="Geller-Mcgrath D.E."/>
            <person name="Sieber C.M.K."/>
            <person name="Emerson J.B."/>
            <person name="Anantharaman K."/>
            <person name="Thomas B.C."/>
            <person name="Malmstrom R."/>
            <person name="Stieglmeier M."/>
            <person name="Klingl A."/>
            <person name="Woyke T."/>
            <person name="Ryan C.M."/>
            <person name="Banfield J.F."/>
        </authorList>
    </citation>
    <scope>NUCLEOTIDE SEQUENCE [LARGE SCALE GENOMIC DNA]</scope>
</reference>
<evidence type="ECO:0000256" key="3">
    <source>
        <dbReference type="ARBA" id="ARBA00022692"/>
    </source>
</evidence>
<feature type="non-terminal residue" evidence="7">
    <location>
        <position position="1"/>
    </location>
</feature>
<feature type="transmembrane region" description="Helical" evidence="6">
    <location>
        <begin position="6"/>
        <end position="28"/>
    </location>
</feature>
<sequence>GIWLLKSFHFLFFVFGGFLIYSGFKLFFQKEEKINPEKNLFLRIVKKIAPLTHDSSEGKFFLKKEGIIHLTPLFVILLLIESSDLVFAIDSVPAVLAITQDPFIAYTSNVFAILGLRALYFCLAGFLPKFLYLKKGVMALLILIGLKMILSEFYHIPVAFSLIMILIVLTFSILLSLIKKEKYVIPH</sequence>
<dbReference type="GO" id="GO:0016020">
    <property type="term" value="C:membrane"/>
    <property type="evidence" value="ECO:0007669"/>
    <property type="project" value="UniProtKB-SubCell"/>
</dbReference>
<feature type="transmembrane region" description="Helical" evidence="6">
    <location>
        <begin position="130"/>
        <end position="150"/>
    </location>
</feature>
<keyword evidence="5 6" id="KW-0472">Membrane</keyword>
<feature type="transmembrane region" description="Helical" evidence="6">
    <location>
        <begin position="156"/>
        <end position="178"/>
    </location>
</feature>
<evidence type="ECO:0000313" key="8">
    <source>
        <dbReference type="Proteomes" id="UP000229675"/>
    </source>
</evidence>
<evidence type="ECO:0000256" key="2">
    <source>
        <dbReference type="ARBA" id="ARBA00007511"/>
    </source>
</evidence>
<dbReference type="Pfam" id="PF03741">
    <property type="entry name" value="TerC"/>
    <property type="match status" value="1"/>
</dbReference>
<comment type="similarity">
    <text evidence="2">Belongs to the TerC family.</text>
</comment>
<protein>
    <submittedName>
        <fullName evidence="7">Tellurium resistance protein TerC</fullName>
    </submittedName>
</protein>
<dbReference type="PANTHER" id="PTHR30238:SF0">
    <property type="entry name" value="THYLAKOID MEMBRANE PROTEIN TERC, CHLOROPLASTIC"/>
    <property type="match status" value="1"/>
</dbReference>
<evidence type="ECO:0000256" key="1">
    <source>
        <dbReference type="ARBA" id="ARBA00004141"/>
    </source>
</evidence>
<evidence type="ECO:0000313" key="7">
    <source>
        <dbReference type="EMBL" id="PIS17224.1"/>
    </source>
</evidence>
<gene>
    <name evidence="7" type="ORF">COT59_01825</name>
</gene>
<evidence type="ECO:0000256" key="5">
    <source>
        <dbReference type="ARBA" id="ARBA00023136"/>
    </source>
</evidence>
<name>A0A2H0WX24_9BACT</name>